<evidence type="ECO:0000313" key="2">
    <source>
        <dbReference type="EMBL" id="AEE50496.1"/>
    </source>
</evidence>
<gene>
    <name evidence="2" type="ordered locus">Halhy_2627</name>
</gene>
<reference evidence="2 3" key="1">
    <citation type="journal article" date="2011" name="Stand. Genomic Sci.">
        <title>Complete genome sequence of Haliscomenobacter hydrossis type strain (O).</title>
        <authorList>
            <consortium name="US DOE Joint Genome Institute (JGI-PGF)"/>
            <person name="Daligault H."/>
            <person name="Lapidus A."/>
            <person name="Zeytun A."/>
            <person name="Nolan M."/>
            <person name="Lucas S."/>
            <person name="Del Rio T.G."/>
            <person name="Tice H."/>
            <person name="Cheng J.F."/>
            <person name="Tapia R."/>
            <person name="Han C."/>
            <person name="Goodwin L."/>
            <person name="Pitluck S."/>
            <person name="Liolios K."/>
            <person name="Pagani I."/>
            <person name="Ivanova N."/>
            <person name="Huntemann M."/>
            <person name="Mavromatis K."/>
            <person name="Mikhailova N."/>
            <person name="Pati A."/>
            <person name="Chen A."/>
            <person name="Palaniappan K."/>
            <person name="Land M."/>
            <person name="Hauser L."/>
            <person name="Brambilla E.M."/>
            <person name="Rohde M."/>
            <person name="Verbarg S."/>
            <person name="Goker M."/>
            <person name="Bristow J."/>
            <person name="Eisen J.A."/>
            <person name="Markowitz V."/>
            <person name="Hugenholtz P."/>
            <person name="Kyrpides N.C."/>
            <person name="Klenk H.P."/>
            <person name="Woyke T."/>
        </authorList>
    </citation>
    <scope>NUCLEOTIDE SEQUENCE [LARGE SCALE GENOMIC DNA]</scope>
    <source>
        <strain evidence="3">ATCC 27775 / DSM 1100 / LMG 10767 / O</strain>
    </source>
</reference>
<keyword evidence="2" id="KW-0378">Hydrolase</keyword>
<dbReference type="GO" id="GO:0016158">
    <property type="term" value="F:inositol hexakisphosphate 3-phosphatase activity"/>
    <property type="evidence" value="ECO:0007669"/>
    <property type="project" value="UniProtKB-EC"/>
</dbReference>
<dbReference type="Proteomes" id="UP000008461">
    <property type="component" value="Chromosome"/>
</dbReference>
<dbReference type="HOGENOM" id="CLU_044211_0_0_10"/>
<dbReference type="PROSITE" id="PS51662">
    <property type="entry name" value="BP_PHYTASE"/>
    <property type="match status" value="1"/>
</dbReference>
<keyword evidence="3" id="KW-1185">Reference proteome</keyword>
<dbReference type="eggNOG" id="COG4247">
    <property type="taxonomic scope" value="Bacteria"/>
</dbReference>
<dbReference type="InterPro" id="IPR003431">
    <property type="entry name" value="B-propeller_Phytase"/>
</dbReference>
<name>F4KZR0_HALH1</name>
<reference key="2">
    <citation type="submission" date="2011-04" db="EMBL/GenBank/DDBJ databases">
        <title>Complete sequence of chromosome of Haliscomenobacter hydrossis DSM 1100.</title>
        <authorList>
            <consortium name="US DOE Joint Genome Institute (JGI-PGF)"/>
            <person name="Lucas S."/>
            <person name="Han J."/>
            <person name="Lapidus A."/>
            <person name="Bruce D."/>
            <person name="Goodwin L."/>
            <person name="Pitluck S."/>
            <person name="Peters L."/>
            <person name="Kyrpides N."/>
            <person name="Mavromatis K."/>
            <person name="Ivanova N."/>
            <person name="Ovchinnikova G."/>
            <person name="Pagani I."/>
            <person name="Daligault H."/>
            <person name="Detter J.C."/>
            <person name="Han C."/>
            <person name="Land M."/>
            <person name="Hauser L."/>
            <person name="Markowitz V."/>
            <person name="Cheng J.-F."/>
            <person name="Hugenholtz P."/>
            <person name="Woyke T."/>
            <person name="Wu D."/>
            <person name="Verbarg S."/>
            <person name="Frueling A."/>
            <person name="Brambilla E."/>
            <person name="Klenk H.-P."/>
            <person name="Eisen J.A."/>
        </authorList>
    </citation>
    <scope>NUCLEOTIDE SEQUENCE</scope>
    <source>
        <strain>DSM 1100</strain>
    </source>
</reference>
<dbReference type="AlphaFoldDB" id="F4KZR0"/>
<dbReference type="SUPFAM" id="SSF50956">
    <property type="entry name" value="Thermostable phytase (3-phytase)"/>
    <property type="match status" value="1"/>
</dbReference>
<organism evidence="2 3">
    <name type="scientific">Haliscomenobacter hydrossis (strain ATCC 27775 / DSM 1100 / LMG 10767 / O)</name>
    <dbReference type="NCBI Taxonomy" id="760192"/>
    <lineage>
        <taxon>Bacteria</taxon>
        <taxon>Pseudomonadati</taxon>
        <taxon>Bacteroidota</taxon>
        <taxon>Saprospiria</taxon>
        <taxon>Saprospirales</taxon>
        <taxon>Haliscomenobacteraceae</taxon>
        <taxon>Haliscomenobacter</taxon>
    </lineage>
</organism>
<dbReference type="Gene3D" id="2.120.10.30">
    <property type="entry name" value="TolB, C-terminal domain"/>
    <property type="match status" value="1"/>
</dbReference>
<accession>F4KZR0</accession>
<feature type="domain" description="BPP" evidence="1">
    <location>
        <begin position="24"/>
        <end position="359"/>
    </location>
</feature>
<dbReference type="EC" id="3.1.3.8" evidence="2"/>
<proteinExistence type="predicted"/>
<dbReference type="Pfam" id="PF02333">
    <property type="entry name" value="Phytase"/>
    <property type="match status" value="1"/>
</dbReference>
<evidence type="ECO:0000259" key="1">
    <source>
        <dbReference type="PROSITE" id="PS51662"/>
    </source>
</evidence>
<dbReference type="KEGG" id="hhy:Halhy_2627"/>
<dbReference type="STRING" id="760192.Halhy_2627"/>
<dbReference type="RefSeq" id="WP_013765044.1">
    <property type="nucleotide sequence ID" value="NC_015510.1"/>
</dbReference>
<dbReference type="EMBL" id="CP002691">
    <property type="protein sequence ID" value="AEE50496.1"/>
    <property type="molecule type" value="Genomic_DNA"/>
</dbReference>
<sequence length="365" mass="40139">MKHLQLLSIAGLALLVLCFCEKKIPTNNTNFPSFTADAETEHVRLAIEDDAADDPSIWVNPQDSSKSLIIGTVKHYGIEVYDLQGKRLQSYPTGDPNNIDVTYDFVLNNGEHVDLVGCSERSKNEIYLYSIQSQDGTLRPLQAAPIKSSVDEVYGFCFYRSSIDSAHYAFVNGKNGQVEQWLLQPSGSDRISAKMIRTFKVSSQPEGMVADPTYGVLYVGEEDKGIWRVEIENKTTTKVSYITQSGQDNPNITFDVEGLCLYATSDSTGYLLASVQGNNSYAAFERKAPNRYLGSFSIADGKIDGTAETDGIEVCPHNLGAPFNQGLFVVQDGFNVHADGKAAPQNFKLIALAKITPYLQSLSRQ</sequence>
<evidence type="ECO:0000313" key="3">
    <source>
        <dbReference type="Proteomes" id="UP000008461"/>
    </source>
</evidence>
<dbReference type="InterPro" id="IPR011042">
    <property type="entry name" value="6-blade_b-propeller_TolB-like"/>
</dbReference>
<protein>
    <submittedName>
        <fullName evidence="2">3-phytase</fullName>
        <ecNumber evidence="2">3.1.3.8</ecNumber>
    </submittedName>
</protein>